<dbReference type="EMBL" id="WTVA01000002">
    <property type="protein sequence ID" value="MZR21747.1"/>
    <property type="molecule type" value="Genomic_DNA"/>
</dbReference>
<dbReference type="Gene3D" id="1.10.10.10">
    <property type="entry name" value="Winged helix-like DNA-binding domain superfamily/Winged helix DNA-binding domain"/>
    <property type="match status" value="1"/>
</dbReference>
<gene>
    <name evidence="6" type="ORF">GQF03_05340</name>
</gene>
<sequence length="298" mass="33168">MASMAETQLDILKVIEQEYGQLSPQLRVAARFALDRPDRIAFHSMREVAAQAEVLPPTMLRLAKRLGFKNFNEFRDRFRHRIETPGGSYAARARRLQMREVLPTESGLLQEISDVDRRNIEQTFETIDDAAILAAADTFIQAETVHIIGLRKCFPIAFYFHYATRIFFPNSRLIQGQAGLYNEEISRFSKDDAVLAIAFDPYTNETVKATRVAAAAGARVVSITDSVVSPLAKGAHQFFLAANRSPSFYRSLVGAMAIVQALVAAIVSRLGEDAIAKLQASEADLRGNNTYWINGDLP</sequence>
<dbReference type="GO" id="GO:0003677">
    <property type="term" value="F:DNA binding"/>
    <property type="evidence" value="ECO:0007669"/>
    <property type="project" value="UniProtKB-KW"/>
</dbReference>
<dbReference type="RefSeq" id="WP_161338187.1">
    <property type="nucleotide sequence ID" value="NZ_JBHSDG010000001.1"/>
</dbReference>
<dbReference type="SUPFAM" id="SSF53697">
    <property type="entry name" value="SIS domain"/>
    <property type="match status" value="1"/>
</dbReference>
<dbReference type="InterPro" id="IPR000281">
    <property type="entry name" value="HTH_RpiR"/>
</dbReference>
<dbReference type="AlphaFoldDB" id="A0A845MET5"/>
<dbReference type="InterPro" id="IPR001347">
    <property type="entry name" value="SIS_dom"/>
</dbReference>
<dbReference type="PANTHER" id="PTHR30514:SF18">
    <property type="entry name" value="RPIR-FAMILY TRANSCRIPTIONAL REGULATOR"/>
    <property type="match status" value="1"/>
</dbReference>
<dbReference type="Proteomes" id="UP000445696">
    <property type="component" value="Unassembled WGS sequence"/>
</dbReference>
<dbReference type="OrthoDB" id="9814676at2"/>
<dbReference type="PROSITE" id="PS51464">
    <property type="entry name" value="SIS"/>
    <property type="match status" value="1"/>
</dbReference>
<dbReference type="GO" id="GO:0097367">
    <property type="term" value="F:carbohydrate derivative binding"/>
    <property type="evidence" value="ECO:0007669"/>
    <property type="project" value="InterPro"/>
</dbReference>
<evidence type="ECO:0000259" key="5">
    <source>
        <dbReference type="PROSITE" id="PS51464"/>
    </source>
</evidence>
<keyword evidence="3" id="KW-0804">Transcription</keyword>
<organism evidence="6 7">
    <name type="scientific">Sneathiella chungangensis</name>
    <dbReference type="NCBI Taxonomy" id="1418234"/>
    <lineage>
        <taxon>Bacteria</taxon>
        <taxon>Pseudomonadati</taxon>
        <taxon>Pseudomonadota</taxon>
        <taxon>Alphaproteobacteria</taxon>
        <taxon>Sneathiellales</taxon>
        <taxon>Sneathiellaceae</taxon>
        <taxon>Sneathiella</taxon>
    </lineage>
</organism>
<dbReference type="InterPro" id="IPR009057">
    <property type="entry name" value="Homeodomain-like_sf"/>
</dbReference>
<dbReference type="PROSITE" id="PS51071">
    <property type="entry name" value="HTH_RPIR"/>
    <property type="match status" value="1"/>
</dbReference>
<keyword evidence="7" id="KW-1185">Reference proteome</keyword>
<dbReference type="GO" id="GO:1901135">
    <property type="term" value="P:carbohydrate derivative metabolic process"/>
    <property type="evidence" value="ECO:0007669"/>
    <property type="project" value="InterPro"/>
</dbReference>
<dbReference type="InterPro" id="IPR036388">
    <property type="entry name" value="WH-like_DNA-bd_sf"/>
</dbReference>
<dbReference type="GO" id="GO:0003700">
    <property type="term" value="F:DNA-binding transcription factor activity"/>
    <property type="evidence" value="ECO:0007669"/>
    <property type="project" value="InterPro"/>
</dbReference>
<evidence type="ECO:0000256" key="3">
    <source>
        <dbReference type="ARBA" id="ARBA00023163"/>
    </source>
</evidence>
<feature type="domain" description="SIS" evidence="5">
    <location>
        <begin position="135"/>
        <end position="272"/>
    </location>
</feature>
<evidence type="ECO:0000313" key="6">
    <source>
        <dbReference type="EMBL" id="MZR21747.1"/>
    </source>
</evidence>
<name>A0A845MET5_9PROT</name>
<keyword evidence="1" id="KW-0805">Transcription regulation</keyword>
<comment type="caution">
    <text evidence="6">The sequence shown here is derived from an EMBL/GenBank/DDBJ whole genome shotgun (WGS) entry which is preliminary data.</text>
</comment>
<evidence type="ECO:0000313" key="7">
    <source>
        <dbReference type="Proteomes" id="UP000445696"/>
    </source>
</evidence>
<dbReference type="Gene3D" id="3.40.50.10490">
    <property type="entry name" value="Glucose-6-phosphate isomerase like protein, domain 1"/>
    <property type="match status" value="1"/>
</dbReference>
<feature type="domain" description="HTH rpiR-type" evidence="4">
    <location>
        <begin position="9"/>
        <end position="85"/>
    </location>
</feature>
<evidence type="ECO:0000259" key="4">
    <source>
        <dbReference type="PROSITE" id="PS51071"/>
    </source>
</evidence>
<dbReference type="InterPro" id="IPR047640">
    <property type="entry name" value="RpiR-like"/>
</dbReference>
<dbReference type="InterPro" id="IPR046348">
    <property type="entry name" value="SIS_dom_sf"/>
</dbReference>
<dbReference type="PANTHER" id="PTHR30514">
    <property type="entry name" value="GLUCOKINASE"/>
    <property type="match status" value="1"/>
</dbReference>
<dbReference type="InterPro" id="IPR035472">
    <property type="entry name" value="RpiR-like_SIS"/>
</dbReference>
<accession>A0A845MET5</accession>
<keyword evidence="2" id="KW-0238">DNA-binding</keyword>
<dbReference type="Pfam" id="PF01380">
    <property type="entry name" value="SIS"/>
    <property type="match status" value="1"/>
</dbReference>
<dbReference type="Pfam" id="PF01418">
    <property type="entry name" value="HTH_6"/>
    <property type="match status" value="1"/>
</dbReference>
<proteinExistence type="predicted"/>
<dbReference type="SUPFAM" id="SSF46689">
    <property type="entry name" value="Homeodomain-like"/>
    <property type="match status" value="1"/>
</dbReference>
<dbReference type="CDD" id="cd05013">
    <property type="entry name" value="SIS_RpiR"/>
    <property type="match status" value="1"/>
</dbReference>
<evidence type="ECO:0000256" key="2">
    <source>
        <dbReference type="ARBA" id="ARBA00023125"/>
    </source>
</evidence>
<protein>
    <submittedName>
        <fullName evidence="6">SIS domain-containing protein</fullName>
    </submittedName>
</protein>
<evidence type="ECO:0000256" key="1">
    <source>
        <dbReference type="ARBA" id="ARBA00023015"/>
    </source>
</evidence>
<reference evidence="6 7" key="1">
    <citation type="journal article" date="2014" name="Int. J. Syst. Evol. Microbiol.">
        <title>Sneathiella chungangensis sp. nov., isolated from a marine sand, and emended description of the genus Sneathiella.</title>
        <authorList>
            <person name="Siamphan C."/>
            <person name="Kim H."/>
            <person name="Lee J.S."/>
            <person name="Kim W."/>
        </authorList>
    </citation>
    <scope>NUCLEOTIDE SEQUENCE [LARGE SCALE GENOMIC DNA]</scope>
    <source>
        <strain evidence="6 7">KCTC 32476</strain>
    </source>
</reference>